<keyword evidence="12" id="KW-1185">Reference proteome</keyword>
<organism evidence="11 12">
    <name type="scientific">Stylophora pistillata</name>
    <name type="common">Smooth cauliflower coral</name>
    <dbReference type="NCBI Taxonomy" id="50429"/>
    <lineage>
        <taxon>Eukaryota</taxon>
        <taxon>Metazoa</taxon>
        <taxon>Cnidaria</taxon>
        <taxon>Anthozoa</taxon>
        <taxon>Hexacorallia</taxon>
        <taxon>Scleractinia</taxon>
        <taxon>Astrocoeniina</taxon>
        <taxon>Pocilloporidae</taxon>
        <taxon>Stylophora</taxon>
    </lineage>
</organism>
<dbReference type="GO" id="GO:0005829">
    <property type="term" value="C:cytosol"/>
    <property type="evidence" value="ECO:0007669"/>
    <property type="project" value="TreeGrafter"/>
</dbReference>
<dbReference type="GO" id="GO:0008270">
    <property type="term" value="F:zinc ion binding"/>
    <property type="evidence" value="ECO:0007669"/>
    <property type="project" value="TreeGrafter"/>
</dbReference>
<dbReference type="PANTHER" id="PTHR13276:SF0">
    <property type="entry name" value="GUANINE NUCLEOTIDE EXCHANGE FACTOR MSS4"/>
    <property type="match status" value="1"/>
</dbReference>
<dbReference type="GO" id="GO:0015031">
    <property type="term" value="P:protein transport"/>
    <property type="evidence" value="ECO:0007669"/>
    <property type="project" value="UniProtKB-KW"/>
</dbReference>
<dbReference type="InterPro" id="IPR007515">
    <property type="entry name" value="Mss4"/>
</dbReference>
<dbReference type="OrthoDB" id="30840at2759"/>
<comment type="subunit">
    <text evidence="8">Interacts with RAB8A.</text>
</comment>
<dbReference type="InterPro" id="IPR011323">
    <property type="entry name" value="Mss4/transl-control_tumour"/>
</dbReference>
<accession>A0A2B4SNJ6</accession>
<dbReference type="Proteomes" id="UP000225706">
    <property type="component" value="Unassembled WGS sequence"/>
</dbReference>
<dbReference type="STRING" id="50429.A0A2B4SNJ6"/>
<dbReference type="AlphaFoldDB" id="A0A2B4SNJ6"/>
<dbReference type="FunFam" id="2.170.150.10:FF:000004">
    <property type="entry name" value="Guanine nucleotide exchange factor MSS4"/>
    <property type="match status" value="1"/>
</dbReference>
<evidence type="ECO:0000256" key="10">
    <source>
        <dbReference type="ARBA" id="ARBA00075505"/>
    </source>
</evidence>
<dbReference type="GO" id="GO:0006892">
    <property type="term" value="P:post-Golgi vesicle-mediated transport"/>
    <property type="evidence" value="ECO:0007669"/>
    <property type="project" value="TreeGrafter"/>
</dbReference>
<evidence type="ECO:0000256" key="3">
    <source>
        <dbReference type="ARBA" id="ARBA00022723"/>
    </source>
</evidence>
<keyword evidence="1" id="KW-0813">Transport</keyword>
<dbReference type="GO" id="GO:0005085">
    <property type="term" value="F:guanyl-nucleotide exchange factor activity"/>
    <property type="evidence" value="ECO:0007669"/>
    <property type="project" value="UniProtKB-KW"/>
</dbReference>
<evidence type="ECO:0000256" key="7">
    <source>
        <dbReference type="ARBA" id="ARBA00060031"/>
    </source>
</evidence>
<comment type="caution">
    <text evidence="11">The sequence shown here is derived from an EMBL/GenBank/DDBJ whole genome shotgun (WGS) entry which is preliminary data.</text>
</comment>
<gene>
    <name evidence="11" type="primary">Rabif</name>
    <name evidence="11" type="ORF">AWC38_SpisGene2929</name>
</gene>
<evidence type="ECO:0000313" key="11">
    <source>
        <dbReference type="EMBL" id="PFX32254.1"/>
    </source>
</evidence>
<comment type="function">
    <text evidence="7">Guanine-nucleotide-releasing protein that acts on members of the SEC4/YPT1/RAB subfamily. Stimulates GDP release from both YPT1, RAB3A and RAB10, but is less active on these proteins than on the SEC4 protein. Might play a general role in vesicular transport.</text>
</comment>
<keyword evidence="2" id="KW-0344">Guanine-nucleotide releasing factor</keyword>
<sequence>MHDIIENGKNKKWVVCKLCGSKVLRPCSASHEERELFLPFMQKKKDFAGAEEHQGEILKKHWMVSDMFTFENVGFSMTVDSIKYLACADCECGPIGWHDINDKTKFYVAVERVGHQDFSQ</sequence>
<keyword evidence="4" id="KW-0862">Zinc</keyword>
<protein>
    <recommendedName>
        <fullName evidence="9">Guanine nucleotide exchange factor MSS4</fullName>
    </recommendedName>
    <alternativeName>
        <fullName evidence="10">Rab-interacting factor</fullName>
    </alternativeName>
</protein>
<evidence type="ECO:0000256" key="5">
    <source>
        <dbReference type="ARBA" id="ARBA00022927"/>
    </source>
</evidence>
<dbReference type="InterPro" id="IPR011057">
    <property type="entry name" value="Mss4-like_sf"/>
</dbReference>
<evidence type="ECO:0000256" key="4">
    <source>
        <dbReference type="ARBA" id="ARBA00022833"/>
    </source>
</evidence>
<name>A0A2B4SNJ6_STYPI</name>
<dbReference type="Gene3D" id="2.170.150.10">
    <property type="entry name" value="Metal Binding Protein, Guanine Nucleotide Exchange Factor, Chain A"/>
    <property type="match status" value="1"/>
</dbReference>
<evidence type="ECO:0000256" key="8">
    <source>
        <dbReference type="ARBA" id="ARBA00063928"/>
    </source>
</evidence>
<dbReference type="SUPFAM" id="SSF51316">
    <property type="entry name" value="Mss4-like"/>
    <property type="match status" value="1"/>
</dbReference>
<keyword evidence="6" id="KW-0007">Acetylation</keyword>
<dbReference type="GO" id="GO:0007264">
    <property type="term" value="P:small GTPase-mediated signal transduction"/>
    <property type="evidence" value="ECO:0007669"/>
    <property type="project" value="InterPro"/>
</dbReference>
<evidence type="ECO:0000256" key="1">
    <source>
        <dbReference type="ARBA" id="ARBA00022448"/>
    </source>
</evidence>
<keyword evidence="3" id="KW-0479">Metal-binding</keyword>
<dbReference type="Pfam" id="PF04421">
    <property type="entry name" value="Mss4"/>
    <property type="match status" value="1"/>
</dbReference>
<evidence type="ECO:0000313" key="12">
    <source>
        <dbReference type="Proteomes" id="UP000225706"/>
    </source>
</evidence>
<evidence type="ECO:0000256" key="6">
    <source>
        <dbReference type="ARBA" id="ARBA00022990"/>
    </source>
</evidence>
<dbReference type="GO" id="GO:0016020">
    <property type="term" value="C:membrane"/>
    <property type="evidence" value="ECO:0007669"/>
    <property type="project" value="TreeGrafter"/>
</dbReference>
<dbReference type="PROSITE" id="PS51796">
    <property type="entry name" value="MSS4"/>
    <property type="match status" value="1"/>
</dbReference>
<evidence type="ECO:0000256" key="9">
    <source>
        <dbReference type="ARBA" id="ARBA00069715"/>
    </source>
</evidence>
<evidence type="ECO:0000256" key="2">
    <source>
        <dbReference type="ARBA" id="ARBA00022658"/>
    </source>
</evidence>
<proteinExistence type="predicted"/>
<keyword evidence="5" id="KW-0653">Protein transport</keyword>
<dbReference type="PANTHER" id="PTHR13276">
    <property type="entry name" value="GUANINE NUCLEOTIDE EXCHANGE FACTOR MSS4"/>
    <property type="match status" value="1"/>
</dbReference>
<dbReference type="EMBL" id="LSMT01000025">
    <property type="protein sequence ID" value="PFX32254.1"/>
    <property type="molecule type" value="Genomic_DNA"/>
</dbReference>
<reference evidence="12" key="1">
    <citation type="journal article" date="2017" name="bioRxiv">
        <title>Comparative analysis of the genomes of Stylophora pistillata and Acropora digitifera provides evidence for extensive differences between species of corals.</title>
        <authorList>
            <person name="Voolstra C.R."/>
            <person name="Li Y."/>
            <person name="Liew Y.J."/>
            <person name="Baumgarten S."/>
            <person name="Zoccola D."/>
            <person name="Flot J.-F."/>
            <person name="Tambutte S."/>
            <person name="Allemand D."/>
            <person name="Aranda M."/>
        </authorList>
    </citation>
    <scope>NUCLEOTIDE SEQUENCE [LARGE SCALE GENOMIC DNA]</scope>
</reference>